<accession>A0A523UMH0</accession>
<evidence type="ECO:0000256" key="1">
    <source>
        <dbReference type="ARBA" id="ARBA00001933"/>
    </source>
</evidence>
<comment type="cofactor">
    <cofactor evidence="1 11 12">
        <name>pyridoxal 5'-phosphate</name>
        <dbReference type="ChEBI" id="CHEBI:597326"/>
    </cofactor>
</comment>
<dbReference type="InterPro" id="IPR020578">
    <property type="entry name" value="Aminotrans_V_PyrdxlP_BS"/>
</dbReference>
<dbReference type="PROSITE" id="PS00595">
    <property type="entry name" value="AA_TRANSFER_CLASS_5"/>
    <property type="match status" value="1"/>
</dbReference>
<dbReference type="HAMAP" id="MF_00331">
    <property type="entry name" value="Cys_desulf_IscS"/>
    <property type="match status" value="1"/>
</dbReference>
<evidence type="ECO:0000256" key="4">
    <source>
        <dbReference type="ARBA" id="ARBA00022679"/>
    </source>
</evidence>
<comment type="catalytic activity">
    <reaction evidence="10 11">
        <text>(sulfur carrier)-H + L-cysteine = (sulfur carrier)-SH + L-alanine</text>
        <dbReference type="Rhea" id="RHEA:43892"/>
        <dbReference type="Rhea" id="RHEA-COMP:14737"/>
        <dbReference type="Rhea" id="RHEA-COMP:14739"/>
        <dbReference type="ChEBI" id="CHEBI:29917"/>
        <dbReference type="ChEBI" id="CHEBI:35235"/>
        <dbReference type="ChEBI" id="CHEBI:57972"/>
        <dbReference type="ChEBI" id="CHEBI:64428"/>
        <dbReference type="EC" id="2.8.1.7"/>
    </reaction>
</comment>
<feature type="binding site" evidence="11">
    <location>
        <begin position="71"/>
        <end position="72"/>
    </location>
    <ligand>
        <name>pyridoxal 5'-phosphate</name>
        <dbReference type="ChEBI" id="CHEBI:597326"/>
    </ligand>
</feature>
<feature type="binding site" evidence="11">
    <location>
        <position position="237"/>
    </location>
    <ligand>
        <name>pyridoxal 5'-phosphate</name>
        <dbReference type="ChEBI" id="CHEBI:597326"/>
    </ligand>
</feature>
<dbReference type="InterPro" id="IPR015422">
    <property type="entry name" value="PyrdxlP-dep_Trfase_small"/>
</dbReference>
<evidence type="ECO:0000256" key="7">
    <source>
        <dbReference type="ARBA" id="ARBA00022898"/>
    </source>
</evidence>
<keyword evidence="3 11" id="KW-0963">Cytoplasm</keyword>
<keyword evidence="9 11" id="KW-0411">Iron-sulfur</keyword>
<evidence type="ECO:0000313" key="16">
    <source>
        <dbReference type="Proteomes" id="UP000320679"/>
    </source>
</evidence>
<comment type="subunit">
    <text evidence="11">Homodimer. Forms a heterotetramer with IscU, interacts with other sulfur acceptors.</text>
</comment>
<dbReference type="InterPro" id="IPR000192">
    <property type="entry name" value="Aminotrans_V_dom"/>
</dbReference>
<comment type="subcellular location">
    <subcellularLocation>
        <location evidence="11">Cytoplasm</location>
    </subcellularLocation>
</comment>
<feature type="domain" description="Aminotransferase class V" evidence="14">
    <location>
        <begin position="4"/>
        <end position="365"/>
    </location>
</feature>
<dbReference type="GO" id="GO:1990221">
    <property type="term" value="C:L-cysteine desulfurase complex"/>
    <property type="evidence" value="ECO:0007669"/>
    <property type="project" value="UniProtKB-ARBA"/>
</dbReference>
<keyword evidence="7 11" id="KW-0663">Pyridoxal phosphate</keyword>
<protein>
    <recommendedName>
        <fullName evidence="11">Cysteine desulfurase IscS</fullName>
        <ecNumber evidence="11">2.8.1.7</ecNumber>
    </recommendedName>
</protein>
<proteinExistence type="inferred from homology"/>
<dbReference type="GO" id="GO:0046872">
    <property type="term" value="F:metal ion binding"/>
    <property type="evidence" value="ECO:0007669"/>
    <property type="project" value="UniProtKB-KW"/>
</dbReference>
<keyword evidence="4 11" id="KW-0808">Transferase</keyword>
<dbReference type="GO" id="GO:0031071">
    <property type="term" value="F:cysteine desulfurase activity"/>
    <property type="evidence" value="ECO:0007669"/>
    <property type="project" value="UniProtKB-UniRule"/>
</dbReference>
<gene>
    <name evidence="15" type="primary">nifS</name>
    <name evidence="11" type="synonym">iscS</name>
    <name evidence="15" type="ORF">E3J59_05875</name>
</gene>
<dbReference type="Gene3D" id="3.40.640.10">
    <property type="entry name" value="Type I PLP-dependent aspartate aminotransferase-like (Major domain)"/>
    <property type="match status" value="1"/>
</dbReference>
<dbReference type="SUPFAM" id="SSF53383">
    <property type="entry name" value="PLP-dependent transferases"/>
    <property type="match status" value="1"/>
</dbReference>
<comment type="function">
    <text evidence="11">Master enzyme that delivers sulfur to a number of partners involved in Fe-S cluster assembly, tRNA modification or cofactor biosynthesis. Catalyzes the removal of elemental sulfur atoms from cysteine to produce alanine. Functions as a sulfur delivery protein for Fe-S cluster synthesis onto IscU, an Fe-S scaffold assembly protein, as well as other S acceptor proteins.</text>
</comment>
<feature type="binding site" evidence="11">
    <location>
        <position position="151"/>
    </location>
    <ligand>
        <name>pyridoxal 5'-phosphate</name>
        <dbReference type="ChEBI" id="CHEBI:597326"/>
    </ligand>
</feature>
<evidence type="ECO:0000313" key="15">
    <source>
        <dbReference type="EMBL" id="TET43727.1"/>
    </source>
</evidence>
<dbReference type="PANTHER" id="PTHR11601">
    <property type="entry name" value="CYSTEINE DESULFURYLASE FAMILY MEMBER"/>
    <property type="match status" value="1"/>
</dbReference>
<keyword evidence="13" id="KW-0175">Coiled coil</keyword>
<feature type="binding site" evidence="11">
    <location>
        <begin position="199"/>
        <end position="201"/>
    </location>
    <ligand>
        <name>pyridoxal 5'-phosphate</name>
        <dbReference type="ChEBI" id="CHEBI:597326"/>
    </ligand>
</feature>
<organism evidence="15 16">
    <name type="scientific">Aerophobetes bacterium</name>
    <dbReference type="NCBI Taxonomy" id="2030807"/>
    <lineage>
        <taxon>Bacteria</taxon>
        <taxon>Candidatus Aerophobota</taxon>
    </lineage>
</organism>
<dbReference type="AlphaFoldDB" id="A0A523UMH0"/>
<dbReference type="Gene3D" id="1.10.260.50">
    <property type="match status" value="1"/>
</dbReference>
<reference evidence="15 16" key="1">
    <citation type="submission" date="2019-03" db="EMBL/GenBank/DDBJ databases">
        <title>Metabolic potential of uncultured bacteria and archaea associated with petroleum seepage in deep-sea sediments.</title>
        <authorList>
            <person name="Dong X."/>
            <person name="Hubert C."/>
        </authorList>
    </citation>
    <scope>NUCLEOTIDE SEQUENCE [LARGE SCALE GENOMIC DNA]</scope>
    <source>
        <strain evidence="15">E29_bin78</strain>
    </source>
</reference>
<feature type="coiled-coil region" evidence="13">
    <location>
        <begin position="250"/>
        <end position="277"/>
    </location>
</feature>
<evidence type="ECO:0000256" key="8">
    <source>
        <dbReference type="ARBA" id="ARBA00023004"/>
    </source>
</evidence>
<dbReference type="GO" id="GO:0051537">
    <property type="term" value="F:2 iron, 2 sulfur cluster binding"/>
    <property type="evidence" value="ECO:0007669"/>
    <property type="project" value="UniProtKB-UniRule"/>
</dbReference>
<dbReference type="EMBL" id="SOJK01000250">
    <property type="protein sequence ID" value="TET43727.1"/>
    <property type="molecule type" value="Genomic_DNA"/>
</dbReference>
<evidence type="ECO:0000256" key="5">
    <source>
        <dbReference type="ARBA" id="ARBA00022714"/>
    </source>
</evidence>
<evidence type="ECO:0000256" key="3">
    <source>
        <dbReference type="ARBA" id="ARBA00022490"/>
    </source>
</evidence>
<evidence type="ECO:0000256" key="12">
    <source>
        <dbReference type="RuleBase" id="RU004504"/>
    </source>
</evidence>
<dbReference type="EC" id="2.8.1.7" evidence="11"/>
<evidence type="ECO:0000256" key="6">
    <source>
        <dbReference type="ARBA" id="ARBA00022723"/>
    </source>
</evidence>
<comment type="pathway">
    <text evidence="11">Cofactor biosynthesis; iron-sulfur cluster biosynthesis.</text>
</comment>
<dbReference type="PIRSF" id="PIRSF005572">
    <property type="entry name" value="NifS"/>
    <property type="match status" value="1"/>
</dbReference>
<dbReference type="InterPro" id="IPR017772">
    <property type="entry name" value="Cys_deSase_NifS_bac/arc"/>
</dbReference>
<dbReference type="GO" id="GO:0030170">
    <property type="term" value="F:pyridoxal phosphate binding"/>
    <property type="evidence" value="ECO:0007669"/>
    <property type="project" value="UniProtKB-UniRule"/>
</dbReference>
<dbReference type="NCBIfam" id="TIGR03402">
    <property type="entry name" value="FeS_nifS"/>
    <property type="match status" value="1"/>
</dbReference>
<dbReference type="InterPro" id="IPR015424">
    <property type="entry name" value="PyrdxlP-dep_Trfase"/>
</dbReference>
<dbReference type="InterPro" id="IPR015421">
    <property type="entry name" value="PyrdxlP-dep_Trfase_major"/>
</dbReference>
<comment type="caution">
    <text evidence="15">The sequence shown here is derived from an EMBL/GenBank/DDBJ whole genome shotgun (WGS) entry which is preliminary data.</text>
</comment>
<evidence type="ECO:0000256" key="13">
    <source>
        <dbReference type="SAM" id="Coils"/>
    </source>
</evidence>
<name>A0A523UMH0_UNCAE</name>
<feature type="modified residue" description="N6-(pyridoxal phosphate)lysine" evidence="11">
    <location>
        <position position="202"/>
    </location>
</feature>
<keyword evidence="8 11" id="KW-0408">Iron</keyword>
<evidence type="ECO:0000259" key="14">
    <source>
        <dbReference type="Pfam" id="PF00266"/>
    </source>
</evidence>
<dbReference type="Gene3D" id="3.90.1150.10">
    <property type="entry name" value="Aspartate Aminotransferase, domain 1"/>
    <property type="match status" value="1"/>
</dbReference>
<evidence type="ECO:0000256" key="2">
    <source>
        <dbReference type="ARBA" id="ARBA00006490"/>
    </source>
</evidence>
<keyword evidence="6 11" id="KW-0479">Metal-binding</keyword>
<dbReference type="GO" id="GO:0006520">
    <property type="term" value="P:amino acid metabolic process"/>
    <property type="evidence" value="ECO:0007669"/>
    <property type="project" value="InterPro"/>
</dbReference>
<dbReference type="GO" id="GO:0044571">
    <property type="term" value="P:[2Fe-2S] cluster assembly"/>
    <property type="evidence" value="ECO:0007669"/>
    <property type="project" value="UniProtKB-UniRule"/>
</dbReference>
<dbReference type="InterPro" id="IPR016454">
    <property type="entry name" value="Cysteine_dSase"/>
</dbReference>
<dbReference type="Pfam" id="PF00266">
    <property type="entry name" value="Aminotran_5"/>
    <property type="match status" value="1"/>
</dbReference>
<dbReference type="UniPathway" id="UPA00266"/>
<dbReference type="FunFam" id="3.40.640.10:FF:000003">
    <property type="entry name" value="Cysteine desulfurase IscS"/>
    <property type="match status" value="1"/>
</dbReference>
<comment type="similarity">
    <text evidence="2 11">Belongs to the class-V pyridoxal-phosphate-dependent aminotransferase family. NifS/IscS subfamily.</text>
</comment>
<dbReference type="PANTHER" id="PTHR11601:SF34">
    <property type="entry name" value="CYSTEINE DESULFURASE"/>
    <property type="match status" value="1"/>
</dbReference>
<dbReference type="InterPro" id="IPR010240">
    <property type="entry name" value="Cys_deSase_IscS"/>
</dbReference>
<feature type="binding site" description="via persulfide group" evidence="11">
    <location>
        <position position="325"/>
    </location>
    <ligand>
        <name>[2Fe-2S] cluster</name>
        <dbReference type="ChEBI" id="CHEBI:190135"/>
        <note>ligand shared with IscU</note>
    </ligand>
</feature>
<keyword evidence="5 11" id="KW-0001">2Fe-2S</keyword>
<feature type="binding site" evidence="11">
    <location>
        <position position="179"/>
    </location>
    <ligand>
        <name>pyridoxal 5'-phosphate</name>
        <dbReference type="ChEBI" id="CHEBI:597326"/>
    </ligand>
</feature>
<feature type="active site" description="Cysteine persulfide intermediate" evidence="11">
    <location>
        <position position="325"/>
    </location>
</feature>
<evidence type="ECO:0000256" key="9">
    <source>
        <dbReference type="ARBA" id="ARBA00023014"/>
    </source>
</evidence>
<dbReference type="Proteomes" id="UP000320679">
    <property type="component" value="Unassembled WGS sequence"/>
</dbReference>
<evidence type="ECO:0000256" key="11">
    <source>
        <dbReference type="HAMAP-Rule" id="MF_00331"/>
    </source>
</evidence>
<evidence type="ECO:0000256" key="10">
    <source>
        <dbReference type="ARBA" id="ARBA00050776"/>
    </source>
</evidence>
<dbReference type="NCBIfam" id="NF002806">
    <property type="entry name" value="PRK02948.1"/>
    <property type="match status" value="1"/>
</dbReference>
<sequence length="396" mass="44006">MKRIYLDYNATTPIHPEVLKTMLPYYRDSFGNPSTIYFFGQETKKATEEAREKVANLLGASLEEIVFTSGGTEADNFALKGVAFALEEKGRHIITSAIEHHAVLSTCQYLEKRGFKVTYLPVDKYGWLDPEKVENAITKETILISIIHANNEMGTIQPIPEIGEIAQRRGIYFHTDAVQTVGKVPVKVDKLRVDLLSLSAHKFYGPKGIGALYIRRGTHIHPLIHGGHQERVRRAGTENVPGIVGLGRAAEIASREMEEEAKRIENLRNKLEKKIKENIPHIFINGHPSKRSPNTLNVSFEFVEGESLLLNLDLKGIAVSTGSACTAGSLEPSHVLKAMGVPPQLAQGSLRFSLGRDNKEEDIDYTVQTLKEIVGRLRKMSPLYQQEEAGGRSSSK</sequence>